<feature type="transmembrane region" description="Helical" evidence="5">
    <location>
        <begin position="356"/>
        <end position="375"/>
    </location>
</feature>
<feature type="transmembrane region" description="Helical" evidence="5">
    <location>
        <begin position="140"/>
        <end position="161"/>
    </location>
</feature>
<sequence length="392" mass="40621">MINLNGLRRAGAFPVFAVFFCEAFVLGNWIPRIPDVKAQFGLSASDLGLALFVISAGTLVSFTFSGALVRAIGLKHGNMLANPLWALFIGLAPLMPDFASLCGVLLLAGISVGVQEVAMNTAAEEVTKRSSVEIMSRSHGCWSLGSLVGALVGAGFAWAGFDPAAHFAIAMPLAFAMGVTAGWFIKNRAVPDIADGGGLPFKLPSRSMMALCVMPIGIMLVEGAFIDWSAVFVKSVLEGGPVAIGLIYAAFSLVMAATRLSGDALLERFGPLRVARISALSAMFGIAVFALAPNTPTAFIAAVFSGLGVAICYPVAVSAAARRPGNAEDNVAAISMFAFTSFMVAPPLIGFLADSIGLRIALLCIVPLAATSYLLSSELVKGHPSNGQSNSD</sequence>
<evidence type="ECO:0000256" key="2">
    <source>
        <dbReference type="ARBA" id="ARBA00022692"/>
    </source>
</evidence>
<evidence type="ECO:0000256" key="5">
    <source>
        <dbReference type="SAM" id="Phobius"/>
    </source>
</evidence>
<feature type="transmembrane region" description="Helical" evidence="5">
    <location>
        <begin position="50"/>
        <end position="69"/>
    </location>
</feature>
<feature type="transmembrane region" description="Helical" evidence="5">
    <location>
        <begin position="331"/>
        <end position="350"/>
    </location>
</feature>
<keyword evidence="2 5" id="KW-0812">Transmembrane</keyword>
<dbReference type="Proteomes" id="UP001597101">
    <property type="component" value="Unassembled WGS sequence"/>
</dbReference>
<dbReference type="PANTHER" id="PTHR23514:SF13">
    <property type="entry name" value="INNER MEMBRANE PROTEIN YBJJ"/>
    <property type="match status" value="1"/>
</dbReference>
<organism evidence="6 7">
    <name type="scientific">Pseudahrensia aquimaris</name>
    <dbReference type="NCBI Taxonomy" id="744461"/>
    <lineage>
        <taxon>Bacteria</taxon>
        <taxon>Pseudomonadati</taxon>
        <taxon>Pseudomonadota</taxon>
        <taxon>Alphaproteobacteria</taxon>
        <taxon>Hyphomicrobiales</taxon>
        <taxon>Ahrensiaceae</taxon>
        <taxon>Pseudahrensia</taxon>
    </lineage>
</organism>
<feature type="transmembrane region" description="Helical" evidence="5">
    <location>
        <begin position="298"/>
        <end position="319"/>
    </location>
</feature>
<protein>
    <submittedName>
        <fullName evidence="6">MFS transporter</fullName>
    </submittedName>
</protein>
<feature type="transmembrane region" description="Helical" evidence="5">
    <location>
        <begin position="167"/>
        <end position="186"/>
    </location>
</feature>
<keyword evidence="7" id="KW-1185">Reference proteome</keyword>
<dbReference type="EMBL" id="JBHTJV010000026">
    <property type="protein sequence ID" value="MFD0917970.1"/>
    <property type="molecule type" value="Genomic_DNA"/>
</dbReference>
<dbReference type="SUPFAM" id="SSF103473">
    <property type="entry name" value="MFS general substrate transporter"/>
    <property type="match status" value="1"/>
</dbReference>
<feature type="transmembrane region" description="Helical" evidence="5">
    <location>
        <begin position="12"/>
        <end position="30"/>
    </location>
</feature>
<dbReference type="InterPro" id="IPR011701">
    <property type="entry name" value="MFS"/>
</dbReference>
<feature type="transmembrane region" description="Helical" evidence="5">
    <location>
        <begin position="242"/>
        <end position="262"/>
    </location>
</feature>
<evidence type="ECO:0000256" key="4">
    <source>
        <dbReference type="ARBA" id="ARBA00023136"/>
    </source>
</evidence>
<comment type="caution">
    <text evidence="6">The sequence shown here is derived from an EMBL/GenBank/DDBJ whole genome shotgun (WGS) entry which is preliminary data.</text>
</comment>
<reference evidence="7" key="1">
    <citation type="journal article" date="2019" name="Int. J. Syst. Evol. Microbiol.">
        <title>The Global Catalogue of Microorganisms (GCM) 10K type strain sequencing project: providing services to taxonomists for standard genome sequencing and annotation.</title>
        <authorList>
            <consortium name="The Broad Institute Genomics Platform"/>
            <consortium name="The Broad Institute Genome Sequencing Center for Infectious Disease"/>
            <person name="Wu L."/>
            <person name="Ma J."/>
        </authorList>
    </citation>
    <scope>NUCLEOTIDE SEQUENCE [LARGE SCALE GENOMIC DNA]</scope>
    <source>
        <strain evidence="7">CCUG 60023</strain>
    </source>
</reference>
<feature type="transmembrane region" description="Helical" evidence="5">
    <location>
        <begin position="274"/>
        <end position="292"/>
    </location>
</feature>
<name>A0ABW3FL42_9HYPH</name>
<dbReference type="RefSeq" id="WP_377213822.1">
    <property type="nucleotide sequence ID" value="NZ_JBHTJV010000026.1"/>
</dbReference>
<dbReference type="Gene3D" id="1.20.1250.20">
    <property type="entry name" value="MFS general substrate transporter like domains"/>
    <property type="match status" value="2"/>
</dbReference>
<feature type="transmembrane region" description="Helical" evidence="5">
    <location>
        <begin position="207"/>
        <end position="230"/>
    </location>
</feature>
<evidence type="ECO:0000256" key="1">
    <source>
        <dbReference type="ARBA" id="ARBA00004141"/>
    </source>
</evidence>
<accession>A0ABW3FL42</accession>
<evidence type="ECO:0000313" key="7">
    <source>
        <dbReference type="Proteomes" id="UP001597101"/>
    </source>
</evidence>
<evidence type="ECO:0000313" key="6">
    <source>
        <dbReference type="EMBL" id="MFD0917970.1"/>
    </source>
</evidence>
<dbReference type="InterPro" id="IPR051788">
    <property type="entry name" value="MFS_Transporter"/>
</dbReference>
<dbReference type="CDD" id="cd17393">
    <property type="entry name" value="MFS_MosC_like"/>
    <property type="match status" value="1"/>
</dbReference>
<keyword evidence="4 5" id="KW-0472">Membrane</keyword>
<gene>
    <name evidence="6" type="ORF">ACFQ14_16315</name>
</gene>
<comment type="subcellular location">
    <subcellularLocation>
        <location evidence="1">Membrane</location>
        <topology evidence="1">Multi-pass membrane protein</topology>
    </subcellularLocation>
</comment>
<evidence type="ECO:0000256" key="3">
    <source>
        <dbReference type="ARBA" id="ARBA00022989"/>
    </source>
</evidence>
<dbReference type="InterPro" id="IPR036259">
    <property type="entry name" value="MFS_trans_sf"/>
</dbReference>
<keyword evidence="3 5" id="KW-1133">Transmembrane helix</keyword>
<proteinExistence type="predicted"/>
<dbReference type="PANTHER" id="PTHR23514">
    <property type="entry name" value="BYPASS OF STOP CODON PROTEIN 6"/>
    <property type="match status" value="1"/>
</dbReference>
<dbReference type="Pfam" id="PF07690">
    <property type="entry name" value="MFS_1"/>
    <property type="match status" value="1"/>
</dbReference>